<proteinExistence type="predicted"/>
<feature type="transmembrane region" description="Helical" evidence="1">
    <location>
        <begin position="53"/>
        <end position="73"/>
    </location>
</feature>
<dbReference type="AlphaFoldDB" id="A0A3M7R9J4"/>
<evidence type="ECO:0000256" key="1">
    <source>
        <dbReference type="SAM" id="Phobius"/>
    </source>
</evidence>
<organism evidence="2 3">
    <name type="scientific">Brachionus plicatilis</name>
    <name type="common">Marine rotifer</name>
    <name type="synonym">Brachionus muelleri</name>
    <dbReference type="NCBI Taxonomy" id="10195"/>
    <lineage>
        <taxon>Eukaryota</taxon>
        <taxon>Metazoa</taxon>
        <taxon>Spiralia</taxon>
        <taxon>Gnathifera</taxon>
        <taxon>Rotifera</taxon>
        <taxon>Eurotatoria</taxon>
        <taxon>Monogononta</taxon>
        <taxon>Pseudotrocha</taxon>
        <taxon>Ploima</taxon>
        <taxon>Brachionidae</taxon>
        <taxon>Brachionus</taxon>
    </lineage>
</organism>
<reference evidence="2 3" key="1">
    <citation type="journal article" date="2018" name="Sci. Rep.">
        <title>Genomic signatures of local adaptation to the degree of environmental predictability in rotifers.</title>
        <authorList>
            <person name="Franch-Gras L."/>
            <person name="Hahn C."/>
            <person name="Garcia-Roger E.M."/>
            <person name="Carmona M.J."/>
            <person name="Serra M."/>
            <person name="Gomez A."/>
        </authorList>
    </citation>
    <scope>NUCLEOTIDE SEQUENCE [LARGE SCALE GENOMIC DNA]</scope>
    <source>
        <strain evidence="2">HYR1</strain>
    </source>
</reference>
<keyword evidence="3" id="KW-1185">Reference proteome</keyword>
<protein>
    <submittedName>
        <fullName evidence="2">Uncharacterized protein</fullName>
    </submittedName>
</protein>
<evidence type="ECO:0000313" key="3">
    <source>
        <dbReference type="Proteomes" id="UP000276133"/>
    </source>
</evidence>
<keyword evidence="1" id="KW-0472">Membrane</keyword>
<keyword evidence="1" id="KW-0812">Transmembrane</keyword>
<comment type="caution">
    <text evidence="2">The sequence shown here is derived from an EMBL/GenBank/DDBJ whole genome shotgun (WGS) entry which is preliminary data.</text>
</comment>
<evidence type="ECO:0000313" key="2">
    <source>
        <dbReference type="EMBL" id="RNA20282.1"/>
    </source>
</evidence>
<feature type="transmembrane region" description="Helical" evidence="1">
    <location>
        <begin position="22"/>
        <end position="41"/>
    </location>
</feature>
<sequence>MNPTCSKASDCERTDFFKSSTYSTLVLAWFMTFSATTVLFFSEVSLLQGSIKIELLTYQLTAAIISGLISGWYSVRLYEEKDFSLYQSFCGISFSLLVCGFTNYCLILYVGWLRFMVKTVLSI</sequence>
<keyword evidence="1" id="KW-1133">Transmembrane helix</keyword>
<gene>
    <name evidence="2" type="ORF">BpHYR1_031898</name>
</gene>
<accession>A0A3M7R9J4</accession>
<feature type="transmembrane region" description="Helical" evidence="1">
    <location>
        <begin position="85"/>
        <end position="112"/>
    </location>
</feature>
<name>A0A3M7R9J4_BRAPC</name>
<dbReference type="Proteomes" id="UP000276133">
    <property type="component" value="Unassembled WGS sequence"/>
</dbReference>
<dbReference type="EMBL" id="REGN01003882">
    <property type="protein sequence ID" value="RNA20282.1"/>
    <property type="molecule type" value="Genomic_DNA"/>
</dbReference>